<keyword evidence="2" id="KW-1185">Reference proteome</keyword>
<protein>
    <submittedName>
        <fullName evidence="1">Uncharacterized protein</fullName>
    </submittedName>
</protein>
<gene>
    <name evidence="1" type="ORF">A7Q00_05185</name>
</gene>
<dbReference type="STRING" id="1795832.A7Q00_05185"/>
<accession>A0A1B6VZC7</accession>
<dbReference type="OrthoDB" id="9013626at2"/>
<organism evidence="1 2">
    <name type="scientific">Eikenella halliae</name>
    <dbReference type="NCBI Taxonomy" id="1795832"/>
    <lineage>
        <taxon>Bacteria</taxon>
        <taxon>Pseudomonadati</taxon>
        <taxon>Pseudomonadota</taxon>
        <taxon>Betaproteobacteria</taxon>
        <taxon>Neisseriales</taxon>
        <taxon>Neisseriaceae</taxon>
        <taxon>Eikenella</taxon>
    </lineage>
</organism>
<name>A0A1B6VZC7_9NEIS</name>
<proteinExistence type="predicted"/>
<dbReference type="Proteomes" id="UP000077726">
    <property type="component" value="Unassembled WGS sequence"/>
</dbReference>
<evidence type="ECO:0000313" key="1">
    <source>
        <dbReference type="EMBL" id="OAM43573.1"/>
    </source>
</evidence>
<dbReference type="AlphaFoldDB" id="A0A1B6VZC7"/>
<comment type="caution">
    <text evidence="1">The sequence shown here is derived from an EMBL/GenBank/DDBJ whole genome shotgun (WGS) entry which is preliminary data.</text>
</comment>
<dbReference type="EMBL" id="LXSQ01000013">
    <property type="protein sequence ID" value="OAM43573.1"/>
    <property type="molecule type" value="Genomic_DNA"/>
</dbReference>
<reference evidence="2" key="1">
    <citation type="submission" date="2016-05" db="EMBL/GenBank/DDBJ databases">
        <title>Draft genome of Corynebacterium afermentans subsp. afermentans LCDC 88199T.</title>
        <authorList>
            <person name="Bernier A.-M."/>
            <person name="Bernard K."/>
        </authorList>
    </citation>
    <scope>NUCLEOTIDE SEQUENCE [LARGE SCALE GENOMIC DNA]</scope>
    <source>
        <strain evidence="2">NML130454</strain>
    </source>
</reference>
<sequence>MTEKIRPECFLPFPEWSVPTKEEVTALLDMSGLTQKQAATLVGLKDNNGRTFRRFTMGETPIAYAYWFILCQYAGLSNNYKNI</sequence>
<evidence type="ECO:0000313" key="2">
    <source>
        <dbReference type="Proteomes" id="UP000077726"/>
    </source>
</evidence>